<accession>A0ABC8RBG0</accession>
<keyword evidence="3" id="KW-1185">Reference proteome</keyword>
<dbReference type="AlphaFoldDB" id="A0ABC8RBG0"/>
<name>A0ABC8RBG0_9AQUA</name>
<evidence type="ECO:0000313" key="2">
    <source>
        <dbReference type="EMBL" id="CAK9140895.1"/>
    </source>
</evidence>
<dbReference type="Proteomes" id="UP001642360">
    <property type="component" value="Unassembled WGS sequence"/>
</dbReference>
<reference evidence="2 3" key="1">
    <citation type="submission" date="2024-02" db="EMBL/GenBank/DDBJ databases">
        <authorList>
            <person name="Vignale AGUSTIN F."/>
            <person name="Sosa J E."/>
            <person name="Modenutti C."/>
        </authorList>
    </citation>
    <scope>NUCLEOTIDE SEQUENCE [LARGE SCALE GENOMIC DNA]</scope>
</reference>
<organism evidence="2 3">
    <name type="scientific">Ilex paraguariensis</name>
    <name type="common">yerba mate</name>
    <dbReference type="NCBI Taxonomy" id="185542"/>
    <lineage>
        <taxon>Eukaryota</taxon>
        <taxon>Viridiplantae</taxon>
        <taxon>Streptophyta</taxon>
        <taxon>Embryophyta</taxon>
        <taxon>Tracheophyta</taxon>
        <taxon>Spermatophyta</taxon>
        <taxon>Magnoliopsida</taxon>
        <taxon>eudicotyledons</taxon>
        <taxon>Gunneridae</taxon>
        <taxon>Pentapetalae</taxon>
        <taxon>asterids</taxon>
        <taxon>campanulids</taxon>
        <taxon>Aquifoliales</taxon>
        <taxon>Aquifoliaceae</taxon>
        <taxon>Ilex</taxon>
    </lineage>
</organism>
<evidence type="ECO:0000313" key="3">
    <source>
        <dbReference type="Proteomes" id="UP001642360"/>
    </source>
</evidence>
<dbReference type="EMBL" id="CAUOFW020001081">
    <property type="protein sequence ID" value="CAK9140895.1"/>
    <property type="molecule type" value="Genomic_DNA"/>
</dbReference>
<proteinExistence type="predicted"/>
<evidence type="ECO:0000256" key="1">
    <source>
        <dbReference type="SAM" id="MobiDB-lite"/>
    </source>
</evidence>
<feature type="region of interest" description="Disordered" evidence="1">
    <location>
        <begin position="1"/>
        <end position="28"/>
    </location>
</feature>
<sequence length="130" mass="14688">MGERSHKAHTQAVPHSPRAGCKGSLESRRAATTTTEILEASTVPRIGRLSRAFGADVGKEATQWRICSSAWFKLYKVGLSWWWCRGSKVQSMYQHHHADENHTDQEPGLHVTVCHGWFPLFILLTLYIST</sequence>
<gene>
    <name evidence="2" type="ORF">ILEXP_LOCUS8402</name>
</gene>
<protein>
    <submittedName>
        <fullName evidence="2">Uncharacterized protein</fullName>
    </submittedName>
</protein>
<comment type="caution">
    <text evidence="2">The sequence shown here is derived from an EMBL/GenBank/DDBJ whole genome shotgun (WGS) entry which is preliminary data.</text>
</comment>